<reference evidence="5 6" key="1">
    <citation type="submission" date="2015-01" db="EMBL/GenBank/DDBJ databases">
        <title>The Genome Sequence of Exophiala mesophila CBS40295.</title>
        <authorList>
            <consortium name="The Broad Institute Genomics Platform"/>
            <person name="Cuomo C."/>
            <person name="de Hoog S."/>
            <person name="Gorbushina A."/>
            <person name="Stielow B."/>
            <person name="Teixiera M."/>
            <person name="Abouelleil A."/>
            <person name="Chapman S.B."/>
            <person name="Priest M."/>
            <person name="Young S.K."/>
            <person name="Wortman J."/>
            <person name="Nusbaum C."/>
            <person name="Birren B."/>
        </authorList>
    </citation>
    <scope>NUCLEOTIDE SEQUENCE [LARGE SCALE GENOMIC DNA]</scope>
    <source>
        <strain evidence="5 6">CBS 40295</strain>
    </source>
</reference>
<evidence type="ECO:0000256" key="2">
    <source>
        <dbReference type="PIRSR" id="PIRSR000137-1"/>
    </source>
</evidence>
<dbReference type="OMA" id="NANTVWH"/>
<sequence>MKSTHHTFDFIVVGAGAVTARNLADWHPKSTTLLIEAGGDNARNDLYVPSDRFTSPYKHPEIVKNYLTTPQEHLNGRVLDYLRGIGLGGSSIANFLAYIRGSKADYDRWAAMVGDDSYQWKSIVEDFKAIENLHCDDQGDDEFVRPIKQLHGYRGPLDITLPTKRQWPVGMELVAEAARTYGYPINPDQNSGESIGVGTVSTTTYNGRRTTSATAYLSNAPSNLTIWTNSEVTSILLENVGVNNGTSTPKVLGVRLRDGRVVTATKETILSLGSIDTPKLLLLSGIGPKDELAAMGIPCHVDLPGVGKEMIDHTYLVMAHHAKSDLSDVATFDANPAQVAAAHEQWMKDSTGPNAKRKTANLIGFLKVPPGHSSRREAAKLDPEVQAFLNHPNVPHYEVYWTGYSLEGYSHECFATALMMMNPQSRGTVTLASSDPKHDPIISPNYFSHPYDQKTMVDGLRESLRFLEQGELSKHILGPVIAPKSSSYEDLLDFIKENLLTILHPVGTVKMGRRDDPKSCVDSHFRIKGIQGLRVVDLSVVPTITNNHTQATAYLVGHVGAKKISLDYSRSKL</sequence>
<dbReference type="GeneID" id="27326840"/>
<feature type="active site" description="Proton acceptor" evidence="2">
    <location>
        <position position="548"/>
    </location>
</feature>
<dbReference type="OrthoDB" id="269227at2759"/>
<dbReference type="Gene3D" id="3.50.50.60">
    <property type="entry name" value="FAD/NAD(P)-binding domain"/>
    <property type="match status" value="1"/>
</dbReference>
<dbReference type="Pfam" id="PF05199">
    <property type="entry name" value="GMC_oxred_C"/>
    <property type="match status" value="1"/>
</dbReference>
<dbReference type="Pfam" id="PF00732">
    <property type="entry name" value="GMC_oxred_N"/>
    <property type="match status" value="1"/>
</dbReference>
<dbReference type="SUPFAM" id="SSF54373">
    <property type="entry name" value="FAD-linked reductases, C-terminal domain"/>
    <property type="match status" value="1"/>
</dbReference>
<comment type="cofactor">
    <cofactor evidence="3">
        <name>FAD</name>
        <dbReference type="ChEBI" id="CHEBI:57692"/>
    </cofactor>
</comment>
<dbReference type="PIRSF" id="PIRSF000137">
    <property type="entry name" value="Alcohol_oxidase"/>
    <property type="match status" value="1"/>
</dbReference>
<keyword evidence="6" id="KW-1185">Reference proteome</keyword>
<organism evidence="5 6">
    <name type="scientific">Exophiala mesophila</name>
    <name type="common">Black yeast-like fungus</name>
    <dbReference type="NCBI Taxonomy" id="212818"/>
    <lineage>
        <taxon>Eukaryota</taxon>
        <taxon>Fungi</taxon>
        <taxon>Dikarya</taxon>
        <taxon>Ascomycota</taxon>
        <taxon>Pezizomycotina</taxon>
        <taxon>Eurotiomycetes</taxon>
        <taxon>Chaetothyriomycetidae</taxon>
        <taxon>Chaetothyriales</taxon>
        <taxon>Herpotrichiellaceae</taxon>
        <taxon>Exophiala</taxon>
    </lineage>
</organism>
<evidence type="ECO:0000259" key="4">
    <source>
        <dbReference type="PROSITE" id="PS00624"/>
    </source>
</evidence>
<feature type="active site" description="Proton donor" evidence="2">
    <location>
        <position position="504"/>
    </location>
</feature>
<feature type="domain" description="Glucose-methanol-choline oxidoreductase N-terminal" evidence="4">
    <location>
        <begin position="273"/>
        <end position="287"/>
    </location>
</feature>
<dbReference type="Gene3D" id="3.30.560.10">
    <property type="entry name" value="Glucose Oxidase, domain 3"/>
    <property type="match status" value="1"/>
</dbReference>
<dbReference type="AlphaFoldDB" id="A0A0D1WH03"/>
<evidence type="ECO:0000313" key="5">
    <source>
        <dbReference type="EMBL" id="KIV88065.1"/>
    </source>
</evidence>
<protein>
    <recommendedName>
        <fullName evidence="4">Glucose-methanol-choline oxidoreductase N-terminal domain-containing protein</fullName>
    </recommendedName>
</protein>
<feature type="binding site" evidence="3">
    <location>
        <position position="232"/>
    </location>
    <ligand>
        <name>FAD</name>
        <dbReference type="ChEBI" id="CHEBI:57692"/>
    </ligand>
</feature>
<dbReference type="GO" id="GO:0016614">
    <property type="term" value="F:oxidoreductase activity, acting on CH-OH group of donors"/>
    <property type="evidence" value="ECO:0007669"/>
    <property type="project" value="InterPro"/>
</dbReference>
<dbReference type="GO" id="GO:0050660">
    <property type="term" value="F:flavin adenine dinucleotide binding"/>
    <property type="evidence" value="ECO:0007669"/>
    <property type="project" value="InterPro"/>
</dbReference>
<dbReference type="VEuPathDB" id="FungiDB:PV10_08995"/>
<proteinExistence type="inferred from homology"/>
<comment type="similarity">
    <text evidence="1">Belongs to the GMC oxidoreductase family.</text>
</comment>
<dbReference type="PANTHER" id="PTHR11552:SF134">
    <property type="entry name" value="GLUCOSE-METHANOL-CHOLINE OXIDOREDUCTASE N-TERMINAL DOMAIN-CONTAINING PROTEIN"/>
    <property type="match status" value="1"/>
</dbReference>
<evidence type="ECO:0000256" key="3">
    <source>
        <dbReference type="PIRSR" id="PIRSR000137-2"/>
    </source>
</evidence>
<dbReference type="PANTHER" id="PTHR11552">
    <property type="entry name" value="GLUCOSE-METHANOL-CHOLINE GMC OXIDOREDUCTASE"/>
    <property type="match status" value="1"/>
</dbReference>
<evidence type="ECO:0000313" key="6">
    <source>
        <dbReference type="Proteomes" id="UP000054302"/>
    </source>
</evidence>
<name>A0A0D1WH03_EXOME</name>
<dbReference type="STRING" id="212818.A0A0D1WH03"/>
<keyword evidence="3" id="KW-0274">FAD</keyword>
<dbReference type="Proteomes" id="UP000054302">
    <property type="component" value="Unassembled WGS sequence"/>
</dbReference>
<dbReference type="RefSeq" id="XP_016219639.1">
    <property type="nucleotide sequence ID" value="XM_016374095.1"/>
</dbReference>
<dbReference type="InterPro" id="IPR007867">
    <property type="entry name" value="GMC_OxRtase_C"/>
</dbReference>
<dbReference type="InterPro" id="IPR000172">
    <property type="entry name" value="GMC_OxRdtase_N"/>
</dbReference>
<dbReference type="SUPFAM" id="SSF51905">
    <property type="entry name" value="FAD/NAD(P)-binding domain"/>
    <property type="match status" value="1"/>
</dbReference>
<gene>
    <name evidence="5" type="ORF">PV10_08995</name>
</gene>
<dbReference type="InterPro" id="IPR012132">
    <property type="entry name" value="GMC_OxRdtase"/>
</dbReference>
<accession>A0A0D1WH03</accession>
<dbReference type="EMBL" id="KN847526">
    <property type="protein sequence ID" value="KIV88065.1"/>
    <property type="molecule type" value="Genomic_DNA"/>
</dbReference>
<dbReference type="PROSITE" id="PS00624">
    <property type="entry name" value="GMC_OXRED_2"/>
    <property type="match status" value="1"/>
</dbReference>
<evidence type="ECO:0000256" key="1">
    <source>
        <dbReference type="ARBA" id="ARBA00010790"/>
    </source>
</evidence>
<keyword evidence="3" id="KW-0285">Flavoprotein</keyword>
<dbReference type="HOGENOM" id="CLU_002865_6_3_1"/>
<dbReference type="InterPro" id="IPR036188">
    <property type="entry name" value="FAD/NAD-bd_sf"/>
</dbReference>